<proteinExistence type="inferred from homology"/>
<protein>
    <submittedName>
        <fullName evidence="5">Agmatinase</fullName>
    </submittedName>
</protein>
<dbReference type="InterPro" id="IPR023696">
    <property type="entry name" value="Ureohydrolase_dom_sf"/>
</dbReference>
<dbReference type="EMBL" id="CP017147">
    <property type="protein sequence ID" value="AOO84456.1"/>
    <property type="molecule type" value="Genomic_DNA"/>
</dbReference>
<sequence length="355" mass="37607">MDQDKLDQDKLASLRARYAGASGADIHDPRFAKVAADQFKGDRRKWPFSDVATFISAPYRPDALSLPDLGGLDVAIIGLPMDLGVTNRAGTRLGPRAVRAIERMGPMDHVLGTAPFGMLKVADIGDVPFRSRYSLESCHEDIEATFKTIVAAGVSPLAVGGDHSITYPIMRAVGEKRPVGMVHIDAHCDTSGPYEGSKFHHGGPFRQAVLDGVLDPSRVIQIGIRGGAEYLWEFSYESGMTVIHADEVDALGLDAVIAKALAVIGDGPTYVSFDVDSLDPAFAPGTGTPEVGGLTPREALAILRGLKGSNIVAADVVEVAPQYDATSNTAQCAAQVLFTELCLIAEARALGKGRP</sequence>
<dbReference type="Pfam" id="PF00491">
    <property type="entry name" value="Arginase"/>
    <property type="match status" value="1"/>
</dbReference>
<dbReference type="Gene3D" id="3.40.800.10">
    <property type="entry name" value="Ureohydrolase domain"/>
    <property type="match status" value="1"/>
</dbReference>
<dbReference type="SUPFAM" id="SSF52768">
    <property type="entry name" value="Arginase/deacetylase"/>
    <property type="match status" value="1"/>
</dbReference>
<name>A0A1D7UAR4_9HYPH</name>
<dbReference type="STRING" id="1526658.BHK69_13860"/>
<evidence type="ECO:0000256" key="4">
    <source>
        <dbReference type="RuleBase" id="RU003684"/>
    </source>
</evidence>
<gene>
    <name evidence="5" type="ORF">BHK69_13860</name>
</gene>
<dbReference type="AlphaFoldDB" id="A0A1D7UAR4"/>
<dbReference type="InterPro" id="IPR005925">
    <property type="entry name" value="Agmatinase-rel"/>
</dbReference>
<dbReference type="GO" id="GO:0046872">
    <property type="term" value="F:metal ion binding"/>
    <property type="evidence" value="ECO:0007669"/>
    <property type="project" value="UniProtKB-KW"/>
</dbReference>
<dbReference type="KEGG" id="bvv:BHK69_13860"/>
<evidence type="ECO:0000256" key="3">
    <source>
        <dbReference type="ARBA" id="ARBA00022801"/>
    </source>
</evidence>
<accession>A0A1D7UAR4</accession>
<dbReference type="PANTHER" id="PTHR11358:SF26">
    <property type="entry name" value="GUANIDINO ACID HYDROLASE, MITOCHONDRIAL"/>
    <property type="match status" value="1"/>
</dbReference>
<evidence type="ECO:0000313" key="6">
    <source>
        <dbReference type="Proteomes" id="UP000094969"/>
    </source>
</evidence>
<evidence type="ECO:0000313" key="5">
    <source>
        <dbReference type="EMBL" id="AOO84456.1"/>
    </source>
</evidence>
<keyword evidence="3 4" id="KW-0378">Hydrolase</keyword>
<evidence type="ECO:0000256" key="2">
    <source>
        <dbReference type="ARBA" id="ARBA00022723"/>
    </source>
</evidence>
<dbReference type="PANTHER" id="PTHR11358">
    <property type="entry name" value="ARGINASE/AGMATINASE"/>
    <property type="match status" value="1"/>
</dbReference>
<dbReference type="GO" id="GO:0033389">
    <property type="term" value="P:putrescine biosynthetic process from arginine, via agmatine"/>
    <property type="evidence" value="ECO:0007669"/>
    <property type="project" value="TreeGrafter"/>
</dbReference>
<dbReference type="RefSeq" id="WP_069693643.1">
    <property type="nucleotide sequence ID" value="NZ_CP017147.1"/>
</dbReference>
<reference evidence="5 6" key="1">
    <citation type="journal article" date="2015" name="Antonie Van Leeuwenhoek">
        <title>Bosea vaviloviae sp. nov., a new species of slow-growing rhizobia isolated from nodules of the relict species Vavilovia formosa (Stev.) Fed.</title>
        <authorList>
            <person name="Safronova V.I."/>
            <person name="Kuznetsova I.G."/>
            <person name="Sazanova A.L."/>
            <person name="Kimeklis A.K."/>
            <person name="Belimov A.A."/>
            <person name="Andronov E.E."/>
            <person name="Pinaev A.G."/>
            <person name="Chizhevskaya E.P."/>
            <person name="Pukhaev A.R."/>
            <person name="Popov K.P."/>
            <person name="Willems A."/>
            <person name="Tikhonovich I.A."/>
        </authorList>
    </citation>
    <scope>NUCLEOTIDE SEQUENCE [LARGE SCALE GENOMIC DNA]</scope>
    <source>
        <strain evidence="5 6">Vaf18</strain>
    </source>
</reference>
<dbReference type="PROSITE" id="PS01053">
    <property type="entry name" value="ARGINASE_1"/>
    <property type="match status" value="1"/>
</dbReference>
<dbReference type="Proteomes" id="UP000094969">
    <property type="component" value="Chromosome"/>
</dbReference>
<dbReference type="PROSITE" id="PS51409">
    <property type="entry name" value="ARGINASE_2"/>
    <property type="match status" value="1"/>
</dbReference>
<comment type="similarity">
    <text evidence="1">Belongs to the arginase family. Agmatinase subfamily.</text>
</comment>
<dbReference type="InterPro" id="IPR020855">
    <property type="entry name" value="Ureohydrolase_Mn_BS"/>
</dbReference>
<dbReference type="CDD" id="cd11592">
    <property type="entry name" value="Agmatinase_PAH"/>
    <property type="match status" value="1"/>
</dbReference>
<dbReference type="GO" id="GO:0008783">
    <property type="term" value="F:agmatinase activity"/>
    <property type="evidence" value="ECO:0007669"/>
    <property type="project" value="TreeGrafter"/>
</dbReference>
<organism evidence="5 6">
    <name type="scientific">Bosea vaviloviae</name>
    <dbReference type="NCBI Taxonomy" id="1526658"/>
    <lineage>
        <taxon>Bacteria</taxon>
        <taxon>Pseudomonadati</taxon>
        <taxon>Pseudomonadota</taxon>
        <taxon>Alphaproteobacteria</taxon>
        <taxon>Hyphomicrobiales</taxon>
        <taxon>Boseaceae</taxon>
        <taxon>Bosea</taxon>
    </lineage>
</organism>
<dbReference type="NCBIfam" id="TIGR01230">
    <property type="entry name" value="agmatinase"/>
    <property type="match status" value="1"/>
</dbReference>
<keyword evidence="2" id="KW-0479">Metal-binding</keyword>
<evidence type="ECO:0000256" key="1">
    <source>
        <dbReference type="ARBA" id="ARBA00009227"/>
    </source>
</evidence>
<keyword evidence="6" id="KW-1185">Reference proteome</keyword>
<dbReference type="OrthoDB" id="9788689at2"/>
<dbReference type="InterPro" id="IPR006035">
    <property type="entry name" value="Ureohydrolase"/>
</dbReference>